<dbReference type="EMBL" id="FNID01000001">
    <property type="protein sequence ID" value="SDM53935.1"/>
    <property type="molecule type" value="Genomic_DNA"/>
</dbReference>
<evidence type="ECO:0008006" key="4">
    <source>
        <dbReference type="Google" id="ProtNLM"/>
    </source>
</evidence>
<keyword evidence="1" id="KW-0812">Transmembrane</keyword>
<evidence type="ECO:0000256" key="1">
    <source>
        <dbReference type="SAM" id="Phobius"/>
    </source>
</evidence>
<evidence type="ECO:0000313" key="3">
    <source>
        <dbReference type="Proteomes" id="UP000199182"/>
    </source>
</evidence>
<reference evidence="2 3" key="1">
    <citation type="submission" date="2016-10" db="EMBL/GenBank/DDBJ databases">
        <authorList>
            <person name="de Groot N.N."/>
        </authorList>
    </citation>
    <scope>NUCLEOTIDE SEQUENCE [LARGE SCALE GENOMIC DNA]</scope>
    <source>
        <strain evidence="2 3">CGMCC 1.5012</strain>
    </source>
</reference>
<keyword evidence="3" id="KW-1185">Reference proteome</keyword>
<dbReference type="Proteomes" id="UP000199182">
    <property type="component" value="Unassembled WGS sequence"/>
</dbReference>
<accession>A0A1G9U345</accession>
<protein>
    <recommendedName>
        <fullName evidence="4">TM2 domain-containing protein</fullName>
    </recommendedName>
</protein>
<dbReference type="OrthoDB" id="82335at2"/>
<dbReference type="AlphaFoldDB" id="A0A1G9U345"/>
<feature type="transmembrane region" description="Helical" evidence="1">
    <location>
        <begin position="34"/>
        <end position="60"/>
    </location>
</feature>
<dbReference type="RefSeq" id="WP_092637298.1">
    <property type="nucleotide sequence ID" value="NZ_FNID01000001.1"/>
</dbReference>
<keyword evidence="1" id="KW-1133">Transmembrane helix</keyword>
<feature type="transmembrane region" description="Helical" evidence="1">
    <location>
        <begin position="143"/>
        <end position="161"/>
    </location>
</feature>
<evidence type="ECO:0000313" key="2">
    <source>
        <dbReference type="EMBL" id="SDM53935.1"/>
    </source>
</evidence>
<organism evidence="2 3">
    <name type="scientific">Acetanaerobacterium elongatum</name>
    <dbReference type="NCBI Taxonomy" id="258515"/>
    <lineage>
        <taxon>Bacteria</taxon>
        <taxon>Bacillati</taxon>
        <taxon>Bacillota</taxon>
        <taxon>Clostridia</taxon>
        <taxon>Eubacteriales</taxon>
        <taxon>Oscillospiraceae</taxon>
        <taxon>Acetanaerobacterium</taxon>
    </lineage>
</organism>
<name>A0A1G9U345_9FIRM</name>
<proteinExistence type="predicted"/>
<dbReference type="STRING" id="258515.SAMN05192585_10149"/>
<keyword evidence="1" id="KW-0472">Membrane</keyword>
<gene>
    <name evidence="2" type="ORF">SAMN05192585_10149</name>
</gene>
<feature type="transmembrane region" description="Helical" evidence="1">
    <location>
        <begin position="104"/>
        <end position="123"/>
    </location>
</feature>
<sequence>MRKNSFLIFICSLLPGAGEMYLGMMKTGIALMSAFFGIAFFANWLNIDVLMFVLPVIWFYSFFHVHNVKMLYPETLKQMDDKTFMNFSDALQGQWPRVFEKRHAIVGGVCIFIGFAMLFEAFVKPYIQTIQDTIPSLYVFVRNLPTLIVAIAVILLGVVLIKGKKDAAIPAATPDDDITEFGGKQQ</sequence>